<feature type="transmembrane region" description="Helical" evidence="8">
    <location>
        <begin position="397"/>
        <end position="421"/>
    </location>
</feature>
<dbReference type="PANTHER" id="PTHR11003">
    <property type="entry name" value="POTASSIUM CHANNEL, SUBFAMILY K"/>
    <property type="match status" value="1"/>
</dbReference>
<evidence type="ECO:0000259" key="9">
    <source>
        <dbReference type="Pfam" id="PF07885"/>
    </source>
</evidence>
<feature type="domain" description="Potassium channel" evidence="9">
    <location>
        <begin position="242"/>
        <end position="312"/>
    </location>
</feature>
<evidence type="ECO:0000256" key="4">
    <source>
        <dbReference type="ARBA" id="ARBA00022989"/>
    </source>
</evidence>
<proteinExistence type="predicted"/>
<dbReference type="InterPro" id="IPR003280">
    <property type="entry name" value="2pore_dom_K_chnl"/>
</dbReference>
<dbReference type="InterPro" id="IPR013099">
    <property type="entry name" value="K_chnl_dom"/>
</dbReference>
<evidence type="ECO:0000313" key="11">
    <source>
        <dbReference type="Proteomes" id="UP000267821"/>
    </source>
</evidence>
<dbReference type="EMBL" id="ML121534">
    <property type="protein sequence ID" value="RPB26598.1"/>
    <property type="molecule type" value="Genomic_DNA"/>
</dbReference>
<feature type="transmembrane region" description="Helical" evidence="8">
    <location>
        <begin position="232"/>
        <end position="254"/>
    </location>
</feature>
<protein>
    <submittedName>
        <fullName evidence="10">Voltage-gated potassium channel</fullName>
    </submittedName>
</protein>
<dbReference type="InParanoid" id="A0A3N4LY39"/>
<dbReference type="GO" id="GO:0022841">
    <property type="term" value="F:potassium ion leak channel activity"/>
    <property type="evidence" value="ECO:0007669"/>
    <property type="project" value="TreeGrafter"/>
</dbReference>
<dbReference type="Gene3D" id="1.10.287.70">
    <property type="match status" value="2"/>
</dbReference>
<evidence type="ECO:0000313" key="10">
    <source>
        <dbReference type="EMBL" id="RPB26598.1"/>
    </source>
</evidence>
<feature type="transmembrane region" description="Helical" evidence="8">
    <location>
        <begin position="458"/>
        <end position="477"/>
    </location>
</feature>
<keyword evidence="11" id="KW-1185">Reference proteome</keyword>
<keyword evidence="3 8" id="KW-0812">Transmembrane</keyword>
<evidence type="ECO:0000256" key="1">
    <source>
        <dbReference type="ARBA" id="ARBA00004141"/>
    </source>
</evidence>
<dbReference type="PANTHER" id="PTHR11003:SF291">
    <property type="entry name" value="IP11374P"/>
    <property type="match status" value="1"/>
</dbReference>
<gene>
    <name evidence="10" type="ORF">L211DRAFT_684972</name>
</gene>
<dbReference type="AlphaFoldDB" id="A0A3N4LY39"/>
<sequence length="523" mass="57998">MDEILPLPRQRNGLQQSEDPEQLRLNHDVDNLEVQRGGQGDCERGETIGEQGDQTALDEHWLSSTGCPLIAATLGPVANLLSVCALVESFRISATDKGDKEHDPPWSYAINGLSLFLGLAANIALLLTLFRLAPYKLLQPFTAISWLISALLLLAIIIVYIHTPTLNPHNLNRSPNLEAHRTLTWSQSYYYAILSSTVYLAITILLGINLYSAYIQKRFRAGLRGLSNPQRTLILLSTGYMVYLSLGALAFSHIEKWYFLDAVYWADVTLLSIGIGSDFAPKTSLGRVFVVIYAWGGLVILGLVILGVRKLLVEKAKGKMRLATVRSGKRVIKWVSRRKWKGRMRGGKDGVQRVRGRCENGDGDGDGGGGGVPCAVAREFREKAKKVHRKATWWTKWLGLAYAFIAFLLLWSGGAAVFWHFESEQRWTYGDALYFTNIALLTIGYGDFYPTSEGGKPFFVLWSLLAVPTVTTLISSLQDVSFDRLHKAAERRGGENGVREISTENMAEKVGTAAMRPGRAGNY</sequence>
<keyword evidence="4 8" id="KW-1133">Transmembrane helix</keyword>
<evidence type="ECO:0000256" key="3">
    <source>
        <dbReference type="ARBA" id="ARBA00022692"/>
    </source>
</evidence>
<evidence type="ECO:0000256" key="6">
    <source>
        <dbReference type="ARBA" id="ARBA00023136"/>
    </source>
</evidence>
<dbReference type="GO" id="GO:0015271">
    <property type="term" value="F:outward rectifier potassium channel activity"/>
    <property type="evidence" value="ECO:0007669"/>
    <property type="project" value="TreeGrafter"/>
</dbReference>
<dbReference type="STRING" id="1051890.A0A3N4LY39"/>
<accession>A0A3N4LY39</accession>
<comment type="subcellular location">
    <subcellularLocation>
        <location evidence="1">Membrane</location>
        <topology evidence="1">Multi-pass membrane protein</topology>
    </subcellularLocation>
</comment>
<dbReference type="SUPFAM" id="SSF81324">
    <property type="entry name" value="Voltage-gated potassium channels"/>
    <property type="match status" value="2"/>
</dbReference>
<feature type="transmembrane region" description="Helical" evidence="8">
    <location>
        <begin position="108"/>
        <end position="129"/>
    </location>
</feature>
<dbReference type="GO" id="GO:0005886">
    <property type="term" value="C:plasma membrane"/>
    <property type="evidence" value="ECO:0007669"/>
    <property type="project" value="TreeGrafter"/>
</dbReference>
<evidence type="ECO:0000256" key="2">
    <source>
        <dbReference type="ARBA" id="ARBA00022448"/>
    </source>
</evidence>
<reference evidence="10 11" key="1">
    <citation type="journal article" date="2018" name="Nat. Ecol. Evol.">
        <title>Pezizomycetes genomes reveal the molecular basis of ectomycorrhizal truffle lifestyle.</title>
        <authorList>
            <person name="Murat C."/>
            <person name="Payen T."/>
            <person name="Noel B."/>
            <person name="Kuo A."/>
            <person name="Morin E."/>
            <person name="Chen J."/>
            <person name="Kohler A."/>
            <person name="Krizsan K."/>
            <person name="Balestrini R."/>
            <person name="Da Silva C."/>
            <person name="Montanini B."/>
            <person name="Hainaut M."/>
            <person name="Levati E."/>
            <person name="Barry K.W."/>
            <person name="Belfiori B."/>
            <person name="Cichocki N."/>
            <person name="Clum A."/>
            <person name="Dockter R.B."/>
            <person name="Fauchery L."/>
            <person name="Guy J."/>
            <person name="Iotti M."/>
            <person name="Le Tacon F."/>
            <person name="Lindquist E.A."/>
            <person name="Lipzen A."/>
            <person name="Malagnac F."/>
            <person name="Mello A."/>
            <person name="Molinier V."/>
            <person name="Miyauchi S."/>
            <person name="Poulain J."/>
            <person name="Riccioni C."/>
            <person name="Rubini A."/>
            <person name="Sitrit Y."/>
            <person name="Splivallo R."/>
            <person name="Traeger S."/>
            <person name="Wang M."/>
            <person name="Zifcakova L."/>
            <person name="Wipf D."/>
            <person name="Zambonelli A."/>
            <person name="Paolocci F."/>
            <person name="Nowrousian M."/>
            <person name="Ottonello S."/>
            <person name="Baldrian P."/>
            <person name="Spatafora J.W."/>
            <person name="Henrissat B."/>
            <person name="Nagy L.G."/>
            <person name="Aury J.M."/>
            <person name="Wincker P."/>
            <person name="Grigoriev I.V."/>
            <person name="Bonfante P."/>
            <person name="Martin F.M."/>
        </authorList>
    </citation>
    <scope>NUCLEOTIDE SEQUENCE [LARGE SCALE GENOMIC DNA]</scope>
    <source>
        <strain evidence="10 11">ATCC MYA-4762</strain>
    </source>
</reference>
<dbReference type="Pfam" id="PF07885">
    <property type="entry name" value="Ion_trans_2"/>
    <property type="match status" value="2"/>
</dbReference>
<keyword evidence="5" id="KW-0406">Ion transport</keyword>
<keyword evidence="7 10" id="KW-0407">Ion channel</keyword>
<organism evidence="10 11">
    <name type="scientific">Terfezia boudieri ATCC MYA-4762</name>
    <dbReference type="NCBI Taxonomy" id="1051890"/>
    <lineage>
        <taxon>Eukaryota</taxon>
        <taxon>Fungi</taxon>
        <taxon>Dikarya</taxon>
        <taxon>Ascomycota</taxon>
        <taxon>Pezizomycotina</taxon>
        <taxon>Pezizomycetes</taxon>
        <taxon>Pezizales</taxon>
        <taxon>Pezizaceae</taxon>
        <taxon>Terfezia</taxon>
    </lineage>
</organism>
<dbReference type="GO" id="GO:0030322">
    <property type="term" value="P:stabilization of membrane potential"/>
    <property type="evidence" value="ECO:0007669"/>
    <property type="project" value="TreeGrafter"/>
</dbReference>
<evidence type="ECO:0000256" key="8">
    <source>
        <dbReference type="SAM" id="Phobius"/>
    </source>
</evidence>
<feature type="domain" description="Potassium channel" evidence="9">
    <location>
        <begin position="407"/>
        <end position="479"/>
    </location>
</feature>
<feature type="transmembrane region" description="Helical" evidence="8">
    <location>
        <begin position="288"/>
        <end position="312"/>
    </location>
</feature>
<dbReference type="FunCoup" id="A0A3N4LY39">
    <property type="interactions" value="8"/>
</dbReference>
<feature type="transmembrane region" description="Helical" evidence="8">
    <location>
        <begin position="141"/>
        <end position="161"/>
    </location>
</feature>
<dbReference type="OrthoDB" id="297496at2759"/>
<name>A0A3N4LY39_9PEZI</name>
<evidence type="ECO:0000256" key="5">
    <source>
        <dbReference type="ARBA" id="ARBA00023065"/>
    </source>
</evidence>
<evidence type="ECO:0000256" key="7">
    <source>
        <dbReference type="ARBA" id="ARBA00023303"/>
    </source>
</evidence>
<dbReference type="Proteomes" id="UP000267821">
    <property type="component" value="Unassembled WGS sequence"/>
</dbReference>
<keyword evidence="2" id="KW-0813">Transport</keyword>
<keyword evidence="6 8" id="KW-0472">Membrane</keyword>
<feature type="transmembrane region" description="Helical" evidence="8">
    <location>
        <begin position="189"/>
        <end position="211"/>
    </location>
</feature>